<accession>A0AAV2IBZ4</accession>
<dbReference type="InterPro" id="IPR015245">
    <property type="entry name" value="Tap_RNA-bd"/>
</dbReference>
<dbReference type="Pfam" id="PF03943">
    <property type="entry name" value="TAP_C"/>
    <property type="match status" value="1"/>
</dbReference>
<feature type="region of interest" description="Disordered" evidence="9">
    <location>
        <begin position="1"/>
        <end position="128"/>
    </location>
</feature>
<dbReference type="PROSITE" id="PS50177">
    <property type="entry name" value="NTF2_DOMAIN"/>
    <property type="match status" value="1"/>
</dbReference>
<keyword evidence="5" id="KW-0677">Repeat</keyword>
<comment type="caution">
    <text evidence="12">The sequence shown here is derived from an EMBL/GenBank/DDBJ whole genome shotgun (WGS) entry which is preliminary data.</text>
</comment>
<keyword evidence="4" id="KW-0433">Leucine-rich repeat</keyword>
<dbReference type="InterPro" id="IPR001611">
    <property type="entry name" value="Leu-rich_rpt"/>
</dbReference>
<dbReference type="Gene3D" id="3.10.450.50">
    <property type="match status" value="1"/>
</dbReference>
<dbReference type="FunFam" id="3.80.10.10:FF:000384">
    <property type="entry name" value="Nuclear RNA export factor 1"/>
    <property type="match status" value="1"/>
</dbReference>
<organism evidence="12 13">
    <name type="scientific">Lymnaea stagnalis</name>
    <name type="common">Great pond snail</name>
    <name type="synonym">Helix stagnalis</name>
    <dbReference type="NCBI Taxonomy" id="6523"/>
    <lineage>
        <taxon>Eukaryota</taxon>
        <taxon>Metazoa</taxon>
        <taxon>Spiralia</taxon>
        <taxon>Lophotrochozoa</taxon>
        <taxon>Mollusca</taxon>
        <taxon>Gastropoda</taxon>
        <taxon>Heterobranchia</taxon>
        <taxon>Euthyneura</taxon>
        <taxon>Panpulmonata</taxon>
        <taxon>Hygrophila</taxon>
        <taxon>Lymnaeoidea</taxon>
        <taxon>Lymnaeidae</taxon>
        <taxon>Lymnaea</taxon>
    </lineage>
</organism>
<name>A0AAV2IBZ4_LYMST</name>
<evidence type="ECO:0000256" key="7">
    <source>
        <dbReference type="ARBA" id="ARBA00022884"/>
    </source>
</evidence>
<evidence type="ECO:0000256" key="1">
    <source>
        <dbReference type="ARBA" id="ARBA00004642"/>
    </source>
</evidence>
<feature type="compositionally biased region" description="Basic and acidic residues" evidence="9">
    <location>
        <begin position="16"/>
        <end position="29"/>
    </location>
</feature>
<dbReference type="GO" id="GO:0005654">
    <property type="term" value="C:nucleoplasm"/>
    <property type="evidence" value="ECO:0007669"/>
    <property type="project" value="UniProtKB-SubCell"/>
</dbReference>
<feature type="domain" description="TAP-C" evidence="11">
    <location>
        <begin position="606"/>
        <end position="661"/>
    </location>
</feature>
<feature type="compositionally biased region" description="Low complexity" evidence="9">
    <location>
        <begin position="101"/>
        <end position="110"/>
    </location>
</feature>
<dbReference type="InterPro" id="IPR009060">
    <property type="entry name" value="UBA-like_sf"/>
</dbReference>
<evidence type="ECO:0008006" key="14">
    <source>
        <dbReference type="Google" id="ProtNLM"/>
    </source>
</evidence>
<feature type="region of interest" description="Disordered" evidence="9">
    <location>
        <begin position="570"/>
        <end position="603"/>
    </location>
</feature>
<dbReference type="PROSITE" id="PS51281">
    <property type="entry name" value="TAP_C"/>
    <property type="match status" value="1"/>
</dbReference>
<evidence type="ECO:0000256" key="8">
    <source>
        <dbReference type="ARBA" id="ARBA00023242"/>
    </source>
</evidence>
<evidence type="ECO:0000259" key="10">
    <source>
        <dbReference type="PROSITE" id="PS50177"/>
    </source>
</evidence>
<dbReference type="FunFam" id="1.10.8.10:FF:000018">
    <property type="entry name" value="Nuclear RNA export factor 1"/>
    <property type="match status" value="1"/>
</dbReference>
<dbReference type="FunFam" id="3.10.450.50:FF:000004">
    <property type="entry name" value="Nuclear RNA export factor 1"/>
    <property type="match status" value="1"/>
</dbReference>
<sequence>MSYSKSDNFSVVAGRDGSRSFKGDHDDRWNNNVSNRGSNYNRGPPRGNRGSRNNRRSGYRNFNAGSSRFRNRLENVDEDGDVSMAGDSSGRGQGSRFNPYGNNRSRARGNNRGGRGGNNRGLDPAAKSAAATYRKTESWFKIMIPFGAALPQDELFKMIISNIDGPFDPIKYSTDEKRAYFFVKGVEMADSLRAISRRIKKPDGHLLIFHVSPSQPPVDPVVDKATIEKLKIRMSDRYDPSTQVLNLSALFSDDVLTQENIFLPLNRASTMAAVTKIIGENIPELVGLDVSKNKLLSLGHLTDLVKVTPNVQSLNLGENQLRSIDELDKLKGWQNIVEVVLKGNDLCKNFSNQGAYISAVRKTFPKVVKLDGTDYPPPITFDLETNLVLPPCKESYFINDDIKGLVVTFIKEYYSIYDSDRRKELMPAYHDNAQFSICSVNNPLLERQIGFKSYYDDSRNLKKIGHFDAEKLAKKIKTGVLSVISTLENLPKTTHDVNSFKVDVCTATPTMLCFILQGVFKEIDARSDKPLIRSFCRSFITVPSGPGMVITNDMLTISNAGIEQTRNAFKEAAPTPSSSPVSSSQYSAGPSTSQNAARPPAPFLSPEKMHMLENFVAQSNMNPEFSLKCLEENNWDYLKAGQVFTDLNNQGRIPPEAFVKSEIVS</sequence>
<comment type="subcellular location">
    <subcellularLocation>
        <location evidence="1">Nucleus</location>
        <location evidence="1">Nucleoplasm</location>
    </subcellularLocation>
</comment>
<keyword evidence="3" id="KW-0813">Transport</keyword>
<dbReference type="EMBL" id="CAXITT010000620">
    <property type="protein sequence ID" value="CAL1544423.1"/>
    <property type="molecule type" value="Genomic_DNA"/>
</dbReference>
<dbReference type="Gene3D" id="1.10.8.10">
    <property type="entry name" value="DNA helicase RuvA subunit, C-terminal domain"/>
    <property type="match status" value="1"/>
</dbReference>
<dbReference type="SUPFAM" id="SSF52058">
    <property type="entry name" value="L domain-like"/>
    <property type="match status" value="1"/>
</dbReference>
<evidence type="ECO:0000256" key="3">
    <source>
        <dbReference type="ARBA" id="ARBA00022448"/>
    </source>
</evidence>
<dbReference type="InterPro" id="IPR005637">
    <property type="entry name" value="TAP_C_dom"/>
</dbReference>
<keyword evidence="13" id="KW-1185">Reference proteome</keyword>
<dbReference type="PROSITE" id="PS51450">
    <property type="entry name" value="LRR"/>
    <property type="match status" value="1"/>
</dbReference>
<dbReference type="SUPFAM" id="SSF54928">
    <property type="entry name" value="RNA-binding domain, RBD"/>
    <property type="match status" value="1"/>
</dbReference>
<dbReference type="SUPFAM" id="SSF46934">
    <property type="entry name" value="UBA-like"/>
    <property type="match status" value="1"/>
</dbReference>
<evidence type="ECO:0000259" key="11">
    <source>
        <dbReference type="PROSITE" id="PS51281"/>
    </source>
</evidence>
<protein>
    <recommendedName>
        <fullName evidence="14">Nuclear RNA export factor 1</fullName>
    </recommendedName>
</protein>
<dbReference type="InterPro" id="IPR035979">
    <property type="entry name" value="RBD_domain_sf"/>
</dbReference>
<evidence type="ECO:0000313" key="12">
    <source>
        <dbReference type="EMBL" id="CAL1544423.1"/>
    </source>
</evidence>
<dbReference type="SUPFAM" id="SSF54427">
    <property type="entry name" value="NTF2-like"/>
    <property type="match status" value="1"/>
</dbReference>
<dbReference type="InterPro" id="IPR032675">
    <property type="entry name" value="LRR_dom_sf"/>
</dbReference>
<dbReference type="Gene3D" id="3.80.10.10">
    <property type="entry name" value="Ribonuclease Inhibitor"/>
    <property type="match status" value="1"/>
</dbReference>
<keyword evidence="8" id="KW-0539">Nucleus</keyword>
<evidence type="ECO:0000256" key="2">
    <source>
        <dbReference type="ARBA" id="ARBA00009285"/>
    </source>
</evidence>
<dbReference type="GO" id="GO:0005635">
    <property type="term" value="C:nuclear envelope"/>
    <property type="evidence" value="ECO:0007669"/>
    <property type="project" value="UniProtKB-ARBA"/>
</dbReference>
<keyword evidence="7" id="KW-0694">RNA-binding</keyword>
<dbReference type="GO" id="GO:0003723">
    <property type="term" value="F:RNA binding"/>
    <property type="evidence" value="ECO:0007669"/>
    <property type="project" value="UniProtKB-KW"/>
</dbReference>
<evidence type="ECO:0000256" key="4">
    <source>
        <dbReference type="ARBA" id="ARBA00022614"/>
    </source>
</evidence>
<feature type="compositionally biased region" description="Low complexity" evidence="9">
    <location>
        <begin position="572"/>
        <end position="591"/>
    </location>
</feature>
<dbReference type="InterPro" id="IPR012677">
    <property type="entry name" value="Nucleotide-bd_a/b_plait_sf"/>
</dbReference>
<dbReference type="SMART" id="SM00804">
    <property type="entry name" value="TAP_C"/>
    <property type="match status" value="1"/>
</dbReference>
<dbReference type="GO" id="GO:0016973">
    <property type="term" value="P:poly(A)+ mRNA export from nucleus"/>
    <property type="evidence" value="ECO:0007669"/>
    <property type="project" value="TreeGrafter"/>
</dbReference>
<dbReference type="Pfam" id="PF09162">
    <property type="entry name" value="Tap-RNA_bind"/>
    <property type="match status" value="1"/>
</dbReference>
<dbReference type="Gene3D" id="3.30.70.330">
    <property type="match status" value="1"/>
</dbReference>
<dbReference type="Pfam" id="PF24048">
    <property type="entry name" value="LRR_NXF1-5"/>
    <property type="match status" value="1"/>
</dbReference>
<comment type="similarity">
    <text evidence="2">Belongs to the NXF family.</text>
</comment>
<evidence type="ECO:0000256" key="9">
    <source>
        <dbReference type="SAM" id="MobiDB-lite"/>
    </source>
</evidence>
<feature type="domain" description="NTF2" evidence="10">
    <location>
        <begin position="405"/>
        <end position="557"/>
    </location>
</feature>
<dbReference type="Pfam" id="PF22602">
    <property type="entry name" value="NXF_NTF2"/>
    <property type="match status" value="1"/>
</dbReference>
<dbReference type="InterPro" id="IPR018222">
    <property type="entry name" value="Nuclear_transport_factor_2_euk"/>
</dbReference>
<reference evidence="12 13" key="1">
    <citation type="submission" date="2024-04" db="EMBL/GenBank/DDBJ databases">
        <authorList>
            <consortium name="Genoscope - CEA"/>
            <person name="William W."/>
        </authorList>
    </citation>
    <scope>NUCLEOTIDE SEQUENCE [LARGE SCALE GENOMIC DNA]</scope>
</reference>
<dbReference type="GO" id="GO:0005737">
    <property type="term" value="C:cytoplasm"/>
    <property type="evidence" value="ECO:0007669"/>
    <property type="project" value="InterPro"/>
</dbReference>
<dbReference type="PANTHER" id="PTHR10662">
    <property type="entry name" value="NUCLEAR RNA EXPORT FACTOR"/>
    <property type="match status" value="1"/>
</dbReference>
<dbReference type="Proteomes" id="UP001497497">
    <property type="component" value="Unassembled WGS sequence"/>
</dbReference>
<dbReference type="CDD" id="cd14342">
    <property type="entry name" value="UBA_TAP-C"/>
    <property type="match status" value="1"/>
</dbReference>
<proteinExistence type="inferred from homology"/>
<evidence type="ECO:0000256" key="5">
    <source>
        <dbReference type="ARBA" id="ARBA00022737"/>
    </source>
</evidence>
<feature type="compositionally biased region" description="Low complexity" evidence="9">
    <location>
        <begin position="30"/>
        <end position="51"/>
    </location>
</feature>
<dbReference type="PANTHER" id="PTHR10662:SF22">
    <property type="entry name" value="NUCLEAR RNA EXPORT FACTOR 1"/>
    <property type="match status" value="1"/>
</dbReference>
<keyword evidence="6" id="KW-0509">mRNA transport</keyword>
<dbReference type="AlphaFoldDB" id="A0AAV2IBZ4"/>
<dbReference type="InterPro" id="IPR002075">
    <property type="entry name" value="NTF2_dom"/>
</dbReference>
<evidence type="ECO:0000256" key="6">
    <source>
        <dbReference type="ARBA" id="ARBA00022816"/>
    </source>
</evidence>
<dbReference type="InterPro" id="IPR032710">
    <property type="entry name" value="NTF2-like_dom_sf"/>
</dbReference>
<gene>
    <name evidence="12" type="ORF">GSLYS_00017936001</name>
</gene>
<dbReference type="InterPro" id="IPR057125">
    <property type="entry name" value="NXF1/2/3/5-like_LRR"/>
</dbReference>
<evidence type="ECO:0000313" key="13">
    <source>
        <dbReference type="Proteomes" id="UP001497497"/>
    </source>
</evidence>
<dbReference type="InterPro" id="IPR030217">
    <property type="entry name" value="NXF_fam"/>
</dbReference>